<dbReference type="Proteomes" id="UP000031512">
    <property type="component" value="Chromosome 3"/>
</dbReference>
<dbReference type="OrthoDB" id="361836at2759"/>
<dbReference type="KEGG" id="beq:BEWA_008870"/>
<feature type="region of interest" description="Disordered" evidence="1">
    <location>
        <begin position="17"/>
        <end position="88"/>
    </location>
</feature>
<evidence type="ECO:0000256" key="2">
    <source>
        <dbReference type="SAM" id="SignalP"/>
    </source>
</evidence>
<dbReference type="AlphaFoldDB" id="L0B0Y4"/>
<reference evidence="3 4" key="1">
    <citation type="journal article" date="2012" name="BMC Genomics">
        <title>Comparative genomic analysis and phylogenetic position of Theileria equi.</title>
        <authorList>
            <person name="Kappmeyer L.S."/>
            <person name="Thiagarajan M."/>
            <person name="Herndon D.R."/>
            <person name="Ramsay J.D."/>
            <person name="Caler E."/>
            <person name="Djikeng A."/>
            <person name="Gillespie J.J."/>
            <person name="Lau A.O."/>
            <person name="Roalson E.H."/>
            <person name="Silva J.C."/>
            <person name="Silva M.G."/>
            <person name="Suarez C.E."/>
            <person name="Ueti M.W."/>
            <person name="Nene V.M."/>
            <person name="Mealey R.H."/>
            <person name="Knowles D.P."/>
            <person name="Brayton K.A."/>
        </authorList>
    </citation>
    <scope>NUCLEOTIDE SEQUENCE [LARGE SCALE GENOMIC DNA]</scope>
    <source>
        <strain evidence="3 4">WA</strain>
    </source>
</reference>
<feature type="signal peptide" evidence="2">
    <location>
        <begin position="1"/>
        <end position="16"/>
    </location>
</feature>
<proteinExistence type="predicted"/>
<gene>
    <name evidence="3" type="ORF">BEWA_008870</name>
</gene>
<accession>L0B0Y4</accession>
<feature type="compositionally biased region" description="Low complexity" evidence="1">
    <location>
        <begin position="30"/>
        <end position="59"/>
    </location>
</feature>
<dbReference type="RefSeq" id="XP_004831141.1">
    <property type="nucleotide sequence ID" value="XM_004831084.1"/>
</dbReference>
<feature type="chain" id="PRO_5003939468" evidence="2">
    <location>
        <begin position="17"/>
        <end position="161"/>
    </location>
</feature>
<dbReference type="EMBL" id="CP001670">
    <property type="protein sequence ID" value="AFZ81475.1"/>
    <property type="molecule type" value="Genomic_DNA"/>
</dbReference>
<evidence type="ECO:0000313" key="4">
    <source>
        <dbReference type="Proteomes" id="UP000031512"/>
    </source>
</evidence>
<evidence type="ECO:0000313" key="3">
    <source>
        <dbReference type="EMBL" id="AFZ81475.1"/>
    </source>
</evidence>
<dbReference type="eggNOG" id="ENOG502TN4F">
    <property type="taxonomic scope" value="Eukaryota"/>
</dbReference>
<dbReference type="VEuPathDB" id="PiroplasmaDB:BEWA_008870"/>
<name>L0B0Y4_THEEQ</name>
<keyword evidence="4" id="KW-1185">Reference proteome</keyword>
<protein>
    <submittedName>
        <fullName evidence="3">Signal peptide-containing protein</fullName>
    </submittedName>
</protein>
<dbReference type="GeneID" id="15804610"/>
<organism evidence="3 4">
    <name type="scientific">Theileria equi strain WA</name>
    <dbReference type="NCBI Taxonomy" id="1537102"/>
    <lineage>
        <taxon>Eukaryota</taxon>
        <taxon>Sar</taxon>
        <taxon>Alveolata</taxon>
        <taxon>Apicomplexa</taxon>
        <taxon>Aconoidasida</taxon>
        <taxon>Piroplasmida</taxon>
        <taxon>Theileriidae</taxon>
        <taxon>Theileria</taxon>
    </lineage>
</organism>
<evidence type="ECO:0000256" key="1">
    <source>
        <dbReference type="SAM" id="MobiDB-lite"/>
    </source>
</evidence>
<sequence>MLIKSLLLLSLAYGAAGPSSLQRHSSSPKIPLQPRSPSRSLPPSKPSPFLKSSSPISFLQSSVSGDLAHRQQLSQQHSDPMKDGNIPTLDVQMIAPKRWLASDREFKNLQRELSYFIDQEIDKERKRLLDKEDSRLESTRSSLLHLIPGSGKKSNKLASVS</sequence>
<keyword evidence="2" id="KW-0732">Signal</keyword>